<protein>
    <recommendedName>
        <fullName evidence="2">BTB domain-containing protein</fullName>
    </recommendedName>
</protein>
<dbReference type="Gene3D" id="3.30.710.10">
    <property type="entry name" value="Potassium Channel Kv1.1, Chain A"/>
    <property type="match status" value="1"/>
</dbReference>
<feature type="domain" description="BTB" evidence="2">
    <location>
        <begin position="184"/>
        <end position="256"/>
    </location>
</feature>
<evidence type="ECO:0000313" key="4">
    <source>
        <dbReference type="Proteomes" id="UP001054889"/>
    </source>
</evidence>
<organism evidence="3 4">
    <name type="scientific">Eleusine coracana subsp. coracana</name>
    <dbReference type="NCBI Taxonomy" id="191504"/>
    <lineage>
        <taxon>Eukaryota</taxon>
        <taxon>Viridiplantae</taxon>
        <taxon>Streptophyta</taxon>
        <taxon>Embryophyta</taxon>
        <taxon>Tracheophyta</taxon>
        <taxon>Spermatophyta</taxon>
        <taxon>Magnoliopsida</taxon>
        <taxon>Liliopsida</taxon>
        <taxon>Poales</taxon>
        <taxon>Poaceae</taxon>
        <taxon>PACMAD clade</taxon>
        <taxon>Chloridoideae</taxon>
        <taxon>Cynodonteae</taxon>
        <taxon>Eleusininae</taxon>
        <taxon>Eleusine</taxon>
    </lineage>
</organism>
<dbReference type="SUPFAM" id="SSF54695">
    <property type="entry name" value="POZ domain"/>
    <property type="match status" value="1"/>
</dbReference>
<dbReference type="InterPro" id="IPR045005">
    <property type="entry name" value="BPM1-6"/>
</dbReference>
<comment type="caution">
    <text evidence="3">The sequence shown here is derived from an EMBL/GenBank/DDBJ whole genome shotgun (WGS) entry which is preliminary data.</text>
</comment>
<dbReference type="InterPro" id="IPR011333">
    <property type="entry name" value="SKP1/BTB/POZ_sf"/>
</dbReference>
<keyword evidence="4" id="KW-1185">Reference proteome</keyword>
<dbReference type="GO" id="GO:0016567">
    <property type="term" value="P:protein ubiquitination"/>
    <property type="evidence" value="ECO:0007669"/>
    <property type="project" value="InterPro"/>
</dbReference>
<dbReference type="EMBL" id="BQKI01000086">
    <property type="protein sequence ID" value="GJN34796.1"/>
    <property type="molecule type" value="Genomic_DNA"/>
</dbReference>
<dbReference type="SMART" id="SM00225">
    <property type="entry name" value="BTB"/>
    <property type="match status" value="1"/>
</dbReference>
<accession>A0AAV5FID8</accession>
<name>A0AAV5FID8_ELECO</name>
<dbReference type="AlphaFoldDB" id="A0AAV5FID8"/>
<evidence type="ECO:0000259" key="2">
    <source>
        <dbReference type="PROSITE" id="PS50097"/>
    </source>
</evidence>
<gene>
    <name evidence="3" type="primary">gb23492</name>
    <name evidence="3" type="ORF">PR202_gb23492</name>
</gene>
<dbReference type="SUPFAM" id="SSF49599">
    <property type="entry name" value="TRAF domain-like"/>
    <property type="match status" value="1"/>
</dbReference>
<evidence type="ECO:0000256" key="1">
    <source>
        <dbReference type="ARBA" id="ARBA00004906"/>
    </source>
</evidence>
<dbReference type="PROSITE" id="PS50097">
    <property type="entry name" value="BTB"/>
    <property type="match status" value="1"/>
</dbReference>
<reference evidence="3" key="2">
    <citation type="submission" date="2021-12" db="EMBL/GenBank/DDBJ databases">
        <title>Resequencing data analysis of finger millet.</title>
        <authorList>
            <person name="Hatakeyama M."/>
            <person name="Aluri S."/>
            <person name="Balachadran M.T."/>
            <person name="Sivarajan S.R."/>
            <person name="Poveda L."/>
            <person name="Shimizu-Inatsugi R."/>
            <person name="Schlapbach R."/>
            <person name="Sreeman S.M."/>
            <person name="Shimizu K.K."/>
        </authorList>
    </citation>
    <scope>NUCLEOTIDE SEQUENCE</scope>
</reference>
<dbReference type="Pfam" id="PF00651">
    <property type="entry name" value="BTB"/>
    <property type="match status" value="1"/>
</dbReference>
<dbReference type="PANTHER" id="PTHR26379">
    <property type="entry name" value="BTB/POZ AND MATH DOMAIN-CONTAINING PROTEIN 1"/>
    <property type="match status" value="1"/>
</dbReference>
<proteinExistence type="predicted"/>
<dbReference type="InterPro" id="IPR008974">
    <property type="entry name" value="TRAF-like"/>
</dbReference>
<dbReference type="Proteomes" id="UP001054889">
    <property type="component" value="Unassembled WGS sequence"/>
</dbReference>
<dbReference type="Gene3D" id="2.60.210.10">
    <property type="entry name" value="Apoptosis, Tumor Necrosis Factor Receptor Associated Protein 2, Chain A"/>
    <property type="match status" value="1"/>
</dbReference>
<comment type="pathway">
    <text evidence="1">Protein modification; protein ubiquitination.</text>
</comment>
<reference evidence="3" key="1">
    <citation type="journal article" date="2018" name="DNA Res.">
        <title>Multiple hybrid de novo genome assembly of finger millet, an orphan allotetraploid crop.</title>
        <authorList>
            <person name="Hatakeyama M."/>
            <person name="Aluri S."/>
            <person name="Balachadran M.T."/>
            <person name="Sivarajan S.R."/>
            <person name="Patrignani A."/>
            <person name="Gruter S."/>
            <person name="Poveda L."/>
            <person name="Shimizu-Inatsugi R."/>
            <person name="Baeten J."/>
            <person name="Francoijs K.J."/>
            <person name="Nataraja K.N."/>
            <person name="Reddy Y.A.N."/>
            <person name="Phadnis S."/>
            <person name="Ravikumar R.L."/>
            <person name="Schlapbach R."/>
            <person name="Sreeman S.M."/>
            <person name="Shimizu K.K."/>
        </authorList>
    </citation>
    <scope>NUCLEOTIDE SEQUENCE</scope>
</reference>
<dbReference type="PANTHER" id="PTHR26379:SF355">
    <property type="entry name" value="BTB DOMAIN-CONTAINING PROTEIN"/>
    <property type="match status" value="1"/>
</dbReference>
<dbReference type="InterPro" id="IPR002083">
    <property type="entry name" value="MATH/TRAF_dom"/>
</dbReference>
<sequence>MATTTVLRSAARRLSCSAASSIITREVTGYHNLTIDGYKATSRKLSGRWSAASQTFEAAGYNWRVTYQPNNNSWSEYIDLYLEHVHDDHHGPDSADRRLRADDPVEIKLSLLDKAGNPSGYLKDDRFTVRFEITVIKSWTESTAAGSINNNGTIRSVSLARGIVVPPSDLHEHLNNLLWKKQGTDVTVDVGGEAFEAHMWLLAARSPVFETELLAAAKEMVPSGGIRPHMKIQDMEPRVFKAMLHFMYTDSLPAMEEEEAMAMTHGLVAAAHRYKMERMMLDSNLPHASI</sequence>
<dbReference type="InterPro" id="IPR000210">
    <property type="entry name" value="BTB/POZ_dom"/>
</dbReference>
<evidence type="ECO:0000313" key="3">
    <source>
        <dbReference type="EMBL" id="GJN34796.1"/>
    </source>
</evidence>
<dbReference type="CDD" id="cd00121">
    <property type="entry name" value="MATH"/>
    <property type="match status" value="1"/>
</dbReference>